<reference evidence="2" key="1">
    <citation type="submission" date="2020-02" db="EMBL/GenBank/DDBJ databases">
        <authorList>
            <person name="Meier V. D."/>
        </authorList>
    </citation>
    <scope>NUCLEOTIDE SEQUENCE</scope>
    <source>
        <strain evidence="2">AVDCRST_MAG19</strain>
    </source>
</reference>
<feature type="non-terminal residue" evidence="2">
    <location>
        <position position="1"/>
    </location>
</feature>
<dbReference type="EMBL" id="CADCWL010000035">
    <property type="protein sequence ID" value="CAA9550814.1"/>
    <property type="molecule type" value="Genomic_DNA"/>
</dbReference>
<protein>
    <submittedName>
        <fullName evidence="2">Uncharacterized protein</fullName>
    </submittedName>
</protein>
<feature type="compositionally biased region" description="Gly residues" evidence="1">
    <location>
        <begin position="47"/>
        <end position="59"/>
    </location>
</feature>
<sequence>DRPGRRPAVPRRAPPHGPPCRSGGRGWGVEGADHLRRGRRRGRDQLGEGGGNRPGRGGV</sequence>
<feature type="region of interest" description="Disordered" evidence="1">
    <location>
        <begin position="1"/>
        <end position="59"/>
    </location>
</feature>
<gene>
    <name evidence="2" type="ORF">AVDCRST_MAG19-796</name>
</gene>
<feature type="compositionally biased region" description="Low complexity" evidence="1">
    <location>
        <begin position="1"/>
        <end position="11"/>
    </location>
</feature>
<dbReference type="AlphaFoldDB" id="A0A6J4UJQ4"/>
<evidence type="ECO:0000256" key="1">
    <source>
        <dbReference type="SAM" id="MobiDB-lite"/>
    </source>
</evidence>
<proteinExistence type="predicted"/>
<accession>A0A6J4UJQ4</accession>
<name>A0A6J4UJQ4_9BACT</name>
<evidence type="ECO:0000313" key="2">
    <source>
        <dbReference type="EMBL" id="CAA9550814.1"/>
    </source>
</evidence>
<organism evidence="2">
    <name type="scientific">uncultured Thermomicrobiales bacterium</name>
    <dbReference type="NCBI Taxonomy" id="1645740"/>
    <lineage>
        <taxon>Bacteria</taxon>
        <taxon>Pseudomonadati</taxon>
        <taxon>Thermomicrobiota</taxon>
        <taxon>Thermomicrobia</taxon>
        <taxon>Thermomicrobiales</taxon>
        <taxon>environmental samples</taxon>
    </lineage>
</organism>
<feature type="non-terminal residue" evidence="2">
    <location>
        <position position="59"/>
    </location>
</feature>